<organism evidence="10 11">
    <name type="scientific">Boletus edulis BED1</name>
    <dbReference type="NCBI Taxonomy" id="1328754"/>
    <lineage>
        <taxon>Eukaryota</taxon>
        <taxon>Fungi</taxon>
        <taxon>Dikarya</taxon>
        <taxon>Basidiomycota</taxon>
        <taxon>Agaricomycotina</taxon>
        <taxon>Agaricomycetes</taxon>
        <taxon>Agaricomycetidae</taxon>
        <taxon>Boletales</taxon>
        <taxon>Boletineae</taxon>
        <taxon>Boletaceae</taxon>
        <taxon>Boletoideae</taxon>
        <taxon>Boletus</taxon>
    </lineage>
</organism>
<evidence type="ECO:0000313" key="11">
    <source>
        <dbReference type="Proteomes" id="UP001194468"/>
    </source>
</evidence>
<evidence type="ECO:0000259" key="9">
    <source>
        <dbReference type="Pfam" id="PF02096"/>
    </source>
</evidence>
<dbReference type="PANTHER" id="PTHR12428">
    <property type="entry name" value="OXA1"/>
    <property type="match status" value="1"/>
</dbReference>
<name>A0AAD4C6J5_BOLED</name>
<keyword evidence="3 6" id="KW-0812">Transmembrane</keyword>
<evidence type="ECO:0000256" key="2">
    <source>
        <dbReference type="ARBA" id="ARBA00009877"/>
    </source>
</evidence>
<dbReference type="EMBL" id="WHUW01000002">
    <property type="protein sequence ID" value="KAF8450580.1"/>
    <property type="molecule type" value="Genomic_DNA"/>
</dbReference>
<evidence type="ECO:0000256" key="7">
    <source>
        <dbReference type="SAM" id="MobiDB-lite"/>
    </source>
</evidence>
<dbReference type="GO" id="GO:0033617">
    <property type="term" value="P:mitochondrial respiratory chain complex IV assembly"/>
    <property type="evidence" value="ECO:0007669"/>
    <property type="project" value="TreeGrafter"/>
</dbReference>
<evidence type="ECO:0000256" key="5">
    <source>
        <dbReference type="ARBA" id="ARBA00023136"/>
    </source>
</evidence>
<feature type="compositionally biased region" description="Low complexity" evidence="7">
    <location>
        <begin position="309"/>
        <end position="333"/>
    </location>
</feature>
<evidence type="ECO:0000313" key="10">
    <source>
        <dbReference type="EMBL" id="KAF8450580.1"/>
    </source>
</evidence>
<evidence type="ECO:0000256" key="6">
    <source>
        <dbReference type="RuleBase" id="RU003945"/>
    </source>
</evidence>
<reference evidence="10" key="1">
    <citation type="submission" date="2019-10" db="EMBL/GenBank/DDBJ databases">
        <authorList>
            <consortium name="DOE Joint Genome Institute"/>
            <person name="Kuo A."/>
            <person name="Miyauchi S."/>
            <person name="Kiss E."/>
            <person name="Drula E."/>
            <person name="Kohler A."/>
            <person name="Sanchez-Garcia M."/>
            <person name="Andreopoulos B."/>
            <person name="Barry K.W."/>
            <person name="Bonito G."/>
            <person name="Buee M."/>
            <person name="Carver A."/>
            <person name="Chen C."/>
            <person name="Cichocki N."/>
            <person name="Clum A."/>
            <person name="Culley D."/>
            <person name="Crous P.W."/>
            <person name="Fauchery L."/>
            <person name="Girlanda M."/>
            <person name="Hayes R."/>
            <person name="Keri Z."/>
            <person name="LaButti K."/>
            <person name="Lipzen A."/>
            <person name="Lombard V."/>
            <person name="Magnuson J."/>
            <person name="Maillard F."/>
            <person name="Morin E."/>
            <person name="Murat C."/>
            <person name="Nolan M."/>
            <person name="Ohm R."/>
            <person name="Pangilinan J."/>
            <person name="Pereira M."/>
            <person name="Perotto S."/>
            <person name="Peter M."/>
            <person name="Riley R."/>
            <person name="Sitrit Y."/>
            <person name="Stielow B."/>
            <person name="Szollosi G."/>
            <person name="Zifcakova L."/>
            <person name="Stursova M."/>
            <person name="Spatafora J.W."/>
            <person name="Tedersoo L."/>
            <person name="Vaario L.-M."/>
            <person name="Yamada A."/>
            <person name="Yan M."/>
            <person name="Wang P."/>
            <person name="Xu J."/>
            <person name="Bruns T."/>
            <person name="Baldrian P."/>
            <person name="Vilgalys R."/>
            <person name="Henrissat B."/>
            <person name="Grigoriev I.V."/>
            <person name="Hibbett D."/>
            <person name="Nagy L.G."/>
            <person name="Martin F.M."/>
        </authorList>
    </citation>
    <scope>NUCLEOTIDE SEQUENCE</scope>
    <source>
        <strain evidence="10">BED1</strain>
    </source>
</reference>
<comment type="caution">
    <text evidence="10">The sequence shown here is derived from an EMBL/GenBank/DDBJ whole genome shotgun (WGS) entry which is preliminary data.</text>
</comment>
<accession>A0AAD4C6J5</accession>
<protein>
    <submittedName>
        <fullName evidence="10">60Kd inner membrane protein-domain-containing protein</fullName>
    </submittedName>
</protein>
<dbReference type="GO" id="GO:0032979">
    <property type="term" value="P:protein insertion into mitochondrial inner membrane from matrix"/>
    <property type="evidence" value="ECO:0007669"/>
    <property type="project" value="TreeGrafter"/>
</dbReference>
<reference evidence="10" key="2">
    <citation type="journal article" date="2020" name="Nat. Commun.">
        <title>Large-scale genome sequencing of mycorrhizal fungi provides insights into the early evolution of symbiotic traits.</title>
        <authorList>
            <person name="Miyauchi S."/>
            <person name="Kiss E."/>
            <person name="Kuo A."/>
            <person name="Drula E."/>
            <person name="Kohler A."/>
            <person name="Sanchez-Garcia M."/>
            <person name="Morin E."/>
            <person name="Andreopoulos B."/>
            <person name="Barry K.W."/>
            <person name="Bonito G."/>
            <person name="Buee M."/>
            <person name="Carver A."/>
            <person name="Chen C."/>
            <person name="Cichocki N."/>
            <person name="Clum A."/>
            <person name="Culley D."/>
            <person name="Crous P.W."/>
            <person name="Fauchery L."/>
            <person name="Girlanda M."/>
            <person name="Hayes R.D."/>
            <person name="Keri Z."/>
            <person name="LaButti K."/>
            <person name="Lipzen A."/>
            <person name="Lombard V."/>
            <person name="Magnuson J."/>
            <person name="Maillard F."/>
            <person name="Murat C."/>
            <person name="Nolan M."/>
            <person name="Ohm R.A."/>
            <person name="Pangilinan J."/>
            <person name="Pereira M.F."/>
            <person name="Perotto S."/>
            <person name="Peter M."/>
            <person name="Pfister S."/>
            <person name="Riley R."/>
            <person name="Sitrit Y."/>
            <person name="Stielow J.B."/>
            <person name="Szollosi G."/>
            <person name="Zifcakova L."/>
            <person name="Stursova M."/>
            <person name="Spatafora J.W."/>
            <person name="Tedersoo L."/>
            <person name="Vaario L.M."/>
            <person name="Yamada A."/>
            <person name="Yan M."/>
            <person name="Wang P."/>
            <person name="Xu J."/>
            <person name="Bruns T."/>
            <person name="Baldrian P."/>
            <person name="Vilgalys R."/>
            <person name="Dunand C."/>
            <person name="Henrissat B."/>
            <person name="Grigoriev I.V."/>
            <person name="Hibbett D."/>
            <person name="Nagy L.G."/>
            <person name="Martin F.M."/>
        </authorList>
    </citation>
    <scope>NUCLEOTIDE SEQUENCE</scope>
    <source>
        <strain evidence="10">BED1</strain>
    </source>
</reference>
<dbReference type="InterPro" id="IPR028055">
    <property type="entry name" value="YidC/Oxa/ALB_C"/>
</dbReference>
<feature type="transmembrane region" description="Helical" evidence="8">
    <location>
        <begin position="279"/>
        <end position="298"/>
    </location>
</feature>
<sequence length="339" mass="38433">MLARYAPRSGSILRRAYYQQPQLGLSRNQSRRTFVSLDVLKDGFLDLAIALPIPPSWPAYSTTIILCTVLTRLAFTVPFSVWSKRRQWRAEEQVLPRLQSEGPVIAKRVLEDMREEKVRGTKEELQTVHRTRMKAAVAARQKELFAEYRCQPTTTIAIPLLTQLPVFVGCSVVLAHISQPPTPFDSESFLTLSTLLHPDPTATLPIALGFITLANVESTRLFMTDQQREREVEAQKRREERIAKGERFIEPQKIIKTALRLISVGRILVATMVPGSVVLYWVTSATFGLVQTWLFDYWELRRKRRLSTLPSSSSAPHALSSSSPVVLPSSPVVNQRRKK</sequence>
<gene>
    <name evidence="10" type="ORF">L210DRAFT_3520815</name>
</gene>
<evidence type="ECO:0000256" key="1">
    <source>
        <dbReference type="ARBA" id="ARBA00004141"/>
    </source>
</evidence>
<dbReference type="AlphaFoldDB" id="A0AAD4C6J5"/>
<dbReference type="Pfam" id="PF02096">
    <property type="entry name" value="60KD_IMP"/>
    <property type="match status" value="1"/>
</dbReference>
<proteinExistence type="inferred from homology"/>
<keyword evidence="4 8" id="KW-1133">Transmembrane helix</keyword>
<evidence type="ECO:0000256" key="3">
    <source>
        <dbReference type="ARBA" id="ARBA00022692"/>
    </source>
</evidence>
<comment type="subcellular location">
    <subcellularLocation>
        <location evidence="1 6">Membrane</location>
        <topology evidence="1 6">Multi-pass membrane protein</topology>
    </subcellularLocation>
</comment>
<dbReference type="Proteomes" id="UP001194468">
    <property type="component" value="Unassembled WGS sequence"/>
</dbReference>
<dbReference type="InterPro" id="IPR001708">
    <property type="entry name" value="YidC/ALB3/OXA1/COX18"/>
</dbReference>
<evidence type="ECO:0000256" key="4">
    <source>
        <dbReference type="ARBA" id="ARBA00022989"/>
    </source>
</evidence>
<feature type="region of interest" description="Disordered" evidence="7">
    <location>
        <begin position="309"/>
        <end position="339"/>
    </location>
</feature>
<keyword evidence="5 8" id="KW-0472">Membrane</keyword>
<dbReference type="PANTHER" id="PTHR12428:SF65">
    <property type="entry name" value="CYTOCHROME C OXIDASE ASSEMBLY PROTEIN COX18, MITOCHONDRIAL"/>
    <property type="match status" value="1"/>
</dbReference>
<feature type="domain" description="Membrane insertase YidC/Oxa/ALB C-terminal" evidence="9">
    <location>
        <begin position="110"/>
        <end position="295"/>
    </location>
</feature>
<evidence type="ECO:0000256" key="8">
    <source>
        <dbReference type="SAM" id="Phobius"/>
    </source>
</evidence>
<dbReference type="GO" id="GO:0005743">
    <property type="term" value="C:mitochondrial inner membrane"/>
    <property type="evidence" value="ECO:0007669"/>
    <property type="project" value="TreeGrafter"/>
</dbReference>
<keyword evidence="11" id="KW-1185">Reference proteome</keyword>
<dbReference type="GO" id="GO:0032977">
    <property type="term" value="F:membrane insertase activity"/>
    <property type="evidence" value="ECO:0007669"/>
    <property type="project" value="InterPro"/>
</dbReference>
<comment type="similarity">
    <text evidence="2 6">Belongs to the OXA1/ALB3/YidC family.</text>
</comment>